<dbReference type="EMBL" id="PGGS01000031">
    <property type="protein sequence ID" value="PNH11353.1"/>
    <property type="molecule type" value="Genomic_DNA"/>
</dbReference>
<gene>
    <name evidence="2" type="ORF">TSOC_001766</name>
</gene>
<name>A0A2J8AFQ8_9CHLO</name>
<feature type="region of interest" description="Disordered" evidence="1">
    <location>
        <begin position="20"/>
        <end position="67"/>
    </location>
</feature>
<evidence type="ECO:0000313" key="3">
    <source>
        <dbReference type="Proteomes" id="UP000236333"/>
    </source>
</evidence>
<comment type="caution">
    <text evidence="2">The sequence shown here is derived from an EMBL/GenBank/DDBJ whole genome shotgun (WGS) entry which is preliminary data.</text>
</comment>
<feature type="compositionally biased region" description="Low complexity" evidence="1">
    <location>
        <begin position="153"/>
        <end position="173"/>
    </location>
</feature>
<feature type="region of interest" description="Disordered" evidence="1">
    <location>
        <begin position="143"/>
        <end position="224"/>
    </location>
</feature>
<sequence>MPVFVSFRDRLRLVEGAAASSQGGDAAGGSARGVAGVEGRSNAVRPAPSRTPTKAPECSSSCATPNEPASAAVCSAVLLRLLLRELQGGMLRCLLGLLAATGVRGVHIGPASLCCCQAASKLRRCCSPDGCSENRLSVAGIEPTTSNIPAPISTEPSCSTTPAPSTASAGAAATPPPPPQALPYNALAYGSKQPEAYPTAPWKGDSGRTPAPPPTLHSSGERKYCCRSTIPPPLPPGCGDVGAAAGLGGTPSQRAAAPPARNQHGLPDGEELAVQVVGRERLGP</sequence>
<organism evidence="2 3">
    <name type="scientific">Tetrabaena socialis</name>
    <dbReference type="NCBI Taxonomy" id="47790"/>
    <lineage>
        <taxon>Eukaryota</taxon>
        <taxon>Viridiplantae</taxon>
        <taxon>Chlorophyta</taxon>
        <taxon>core chlorophytes</taxon>
        <taxon>Chlorophyceae</taxon>
        <taxon>CS clade</taxon>
        <taxon>Chlamydomonadales</taxon>
        <taxon>Tetrabaenaceae</taxon>
        <taxon>Tetrabaena</taxon>
    </lineage>
</organism>
<evidence type="ECO:0000313" key="2">
    <source>
        <dbReference type="EMBL" id="PNH11353.1"/>
    </source>
</evidence>
<dbReference type="AlphaFoldDB" id="A0A2J8AFQ8"/>
<evidence type="ECO:0000256" key="1">
    <source>
        <dbReference type="SAM" id="MobiDB-lite"/>
    </source>
</evidence>
<dbReference type="Proteomes" id="UP000236333">
    <property type="component" value="Unassembled WGS sequence"/>
</dbReference>
<accession>A0A2J8AFQ8</accession>
<keyword evidence="3" id="KW-1185">Reference proteome</keyword>
<reference evidence="2 3" key="1">
    <citation type="journal article" date="2017" name="Mol. Biol. Evol.">
        <title>The 4-celled Tetrabaena socialis nuclear genome reveals the essential components for genetic control of cell number at the origin of multicellularity in the volvocine lineage.</title>
        <authorList>
            <person name="Featherston J."/>
            <person name="Arakaki Y."/>
            <person name="Hanschen E.R."/>
            <person name="Ferris P.J."/>
            <person name="Michod R.E."/>
            <person name="Olson B.J.S.C."/>
            <person name="Nozaki H."/>
            <person name="Durand P.M."/>
        </authorList>
    </citation>
    <scope>NUCLEOTIDE SEQUENCE [LARGE SCALE GENOMIC DNA]</scope>
    <source>
        <strain evidence="2 3">NIES-571</strain>
    </source>
</reference>
<protein>
    <submittedName>
        <fullName evidence="2">Uncharacterized protein</fullName>
    </submittedName>
</protein>
<feature type="region of interest" description="Disordered" evidence="1">
    <location>
        <begin position="237"/>
        <end position="284"/>
    </location>
</feature>
<proteinExistence type="predicted"/>